<dbReference type="SUPFAM" id="SSF74650">
    <property type="entry name" value="Galactose mutarotase-like"/>
    <property type="match status" value="1"/>
</dbReference>
<dbReference type="Pfam" id="PF07748">
    <property type="entry name" value="Glyco_hydro_38C"/>
    <property type="match status" value="1"/>
</dbReference>
<name>V7CXJ1_PHAVU</name>
<dbReference type="GO" id="GO:0006013">
    <property type="term" value="P:mannose metabolic process"/>
    <property type="evidence" value="ECO:0007669"/>
    <property type="project" value="InterPro"/>
</dbReference>
<feature type="domain" description="Glycosyl hydrolase family 38 C-terminal" evidence="2">
    <location>
        <begin position="115"/>
        <end position="240"/>
    </location>
</feature>
<dbReference type="Gene3D" id="2.70.98.30">
    <property type="entry name" value="Golgi alpha-mannosidase II, domain 4"/>
    <property type="match status" value="1"/>
</dbReference>
<dbReference type="Gene3D" id="2.60.40.1180">
    <property type="entry name" value="Golgi alpha-mannosidase II"/>
    <property type="match status" value="1"/>
</dbReference>
<feature type="region of interest" description="Disordered" evidence="1">
    <location>
        <begin position="71"/>
        <end position="93"/>
    </location>
</feature>
<dbReference type="InterPro" id="IPR050843">
    <property type="entry name" value="Glycosyl_Hydrlase_38"/>
</dbReference>
<dbReference type="InterPro" id="IPR011013">
    <property type="entry name" value="Gal_mutarotase_sf_dom"/>
</dbReference>
<dbReference type="STRING" id="3885.V7CXJ1"/>
<keyword evidence="5" id="KW-1185">Reference proteome</keyword>
<dbReference type="Pfam" id="PF21260">
    <property type="entry name" value="Laman-like_dom"/>
    <property type="match status" value="1"/>
</dbReference>
<dbReference type="OMA" id="THYVTAS"/>
<dbReference type="InterPro" id="IPR048534">
    <property type="entry name" value="Man2a1-like_dom"/>
</dbReference>
<proteinExistence type="predicted"/>
<dbReference type="GO" id="GO:0030246">
    <property type="term" value="F:carbohydrate binding"/>
    <property type="evidence" value="ECO:0007669"/>
    <property type="project" value="InterPro"/>
</dbReference>
<dbReference type="Gramene" id="ESW33611">
    <property type="protein sequence ID" value="ESW33611"/>
    <property type="gene ID" value="PHAVU_001G084500g"/>
</dbReference>
<dbReference type="AlphaFoldDB" id="V7CXJ1"/>
<evidence type="ECO:0000313" key="5">
    <source>
        <dbReference type="Proteomes" id="UP000000226"/>
    </source>
</evidence>
<dbReference type="Proteomes" id="UP000000226">
    <property type="component" value="Chromosome 1"/>
</dbReference>
<dbReference type="EMBL" id="CM002288">
    <property type="protein sequence ID" value="ESW33611.1"/>
    <property type="molecule type" value="Genomic_DNA"/>
</dbReference>
<feature type="domain" description="Lysosomal alpha-mannosidase-like central" evidence="3">
    <location>
        <begin position="17"/>
        <end position="69"/>
    </location>
</feature>
<accession>V7CXJ1</accession>
<evidence type="ECO:0000259" key="3">
    <source>
        <dbReference type="Pfam" id="PF21260"/>
    </source>
</evidence>
<dbReference type="PANTHER" id="PTHR11607:SF60">
    <property type="entry name" value="ALPHA-MANNOSIDASE"/>
    <property type="match status" value="1"/>
</dbReference>
<gene>
    <name evidence="4" type="ORF">PHAVU_001G084500g</name>
</gene>
<evidence type="ECO:0000256" key="1">
    <source>
        <dbReference type="SAM" id="MobiDB-lite"/>
    </source>
</evidence>
<evidence type="ECO:0000259" key="2">
    <source>
        <dbReference type="Pfam" id="PF07748"/>
    </source>
</evidence>
<protein>
    <submittedName>
        <fullName evidence="4">Uncharacterized protein</fullName>
    </submittedName>
</protein>
<dbReference type="FunFam" id="2.60.40.1180:FF:000015">
    <property type="entry name" value="Alpha-mannosidase"/>
    <property type="match status" value="1"/>
</dbReference>
<feature type="compositionally biased region" description="Low complexity" evidence="1">
    <location>
        <begin position="71"/>
        <end position="82"/>
    </location>
</feature>
<reference evidence="5" key="1">
    <citation type="journal article" date="2014" name="Nat. Genet.">
        <title>A reference genome for common bean and genome-wide analysis of dual domestications.</title>
        <authorList>
            <person name="Schmutz J."/>
            <person name="McClean P.E."/>
            <person name="Mamidi S."/>
            <person name="Wu G.A."/>
            <person name="Cannon S.B."/>
            <person name="Grimwood J."/>
            <person name="Jenkins J."/>
            <person name="Shu S."/>
            <person name="Song Q."/>
            <person name="Chavarro C."/>
            <person name="Torres-Torres M."/>
            <person name="Geffroy V."/>
            <person name="Moghaddam S.M."/>
            <person name="Gao D."/>
            <person name="Abernathy B."/>
            <person name="Barry K."/>
            <person name="Blair M."/>
            <person name="Brick M.A."/>
            <person name="Chovatia M."/>
            <person name="Gepts P."/>
            <person name="Goodstein D.M."/>
            <person name="Gonzales M."/>
            <person name="Hellsten U."/>
            <person name="Hyten D.L."/>
            <person name="Jia G."/>
            <person name="Kelly J.D."/>
            <person name="Kudrna D."/>
            <person name="Lee R."/>
            <person name="Richard M.M."/>
            <person name="Miklas P.N."/>
            <person name="Osorno J.M."/>
            <person name="Rodrigues J."/>
            <person name="Thareau V."/>
            <person name="Urrea C.A."/>
            <person name="Wang M."/>
            <person name="Yu Y."/>
            <person name="Zhang M."/>
            <person name="Wing R.A."/>
            <person name="Cregan P.B."/>
            <person name="Rokhsar D.S."/>
            <person name="Jackson S.A."/>
        </authorList>
    </citation>
    <scope>NUCLEOTIDE SEQUENCE [LARGE SCALE GENOMIC DNA]</scope>
    <source>
        <strain evidence="5">cv. G19833</strain>
    </source>
</reference>
<dbReference type="eggNOG" id="KOG1959">
    <property type="taxonomic scope" value="Eukaryota"/>
</dbReference>
<evidence type="ECO:0000313" key="4">
    <source>
        <dbReference type="EMBL" id="ESW33611.1"/>
    </source>
</evidence>
<sequence length="241" mass="26583">MVSATHVFVQDLDGKKIESQLLPLSNATLTMRKHYVRAYTGKAPGSNVLKYWLAFPVSVPPLGFNTYTVTSSDQSNDSSTLSKMSSPEGSTDKSIKVGQGNLMLLYSADEGKLTHYVTASVEQSYSYYSGNDGTDKDPQASGAYVFRPNGSFPIKSDHQVSFSVLRGPILDEVHQQLSPWVSQITRVFKAKEHAEIEFTVGPIPVDDGIGKEIITQFKTTMKSNKTFYTDSSGRDFIKRVC</sequence>
<dbReference type="PANTHER" id="PTHR11607">
    <property type="entry name" value="ALPHA-MANNOSIDASE"/>
    <property type="match status" value="1"/>
</dbReference>
<dbReference type="InterPro" id="IPR011682">
    <property type="entry name" value="Glyco_hydro_38_C"/>
</dbReference>
<dbReference type="GO" id="GO:0004559">
    <property type="term" value="F:alpha-mannosidase activity"/>
    <property type="evidence" value="ECO:0007669"/>
    <property type="project" value="InterPro"/>
</dbReference>
<organism evidence="4 5">
    <name type="scientific">Phaseolus vulgaris</name>
    <name type="common">Kidney bean</name>
    <name type="synonym">French bean</name>
    <dbReference type="NCBI Taxonomy" id="3885"/>
    <lineage>
        <taxon>Eukaryota</taxon>
        <taxon>Viridiplantae</taxon>
        <taxon>Streptophyta</taxon>
        <taxon>Embryophyta</taxon>
        <taxon>Tracheophyta</taxon>
        <taxon>Spermatophyta</taxon>
        <taxon>Magnoliopsida</taxon>
        <taxon>eudicotyledons</taxon>
        <taxon>Gunneridae</taxon>
        <taxon>Pentapetalae</taxon>
        <taxon>rosids</taxon>
        <taxon>fabids</taxon>
        <taxon>Fabales</taxon>
        <taxon>Fabaceae</taxon>
        <taxon>Papilionoideae</taxon>
        <taxon>50 kb inversion clade</taxon>
        <taxon>NPAAA clade</taxon>
        <taxon>indigoferoid/millettioid clade</taxon>
        <taxon>Phaseoleae</taxon>
        <taxon>Phaseolus</taxon>
    </lineage>
</organism>
<dbReference type="OrthoDB" id="1734115at2759"/>
<dbReference type="InterPro" id="IPR013780">
    <property type="entry name" value="Glyco_hydro_b"/>
</dbReference>